<reference evidence="3" key="1">
    <citation type="submission" date="2019-12" db="EMBL/GenBank/DDBJ databases">
        <title>Complete genome of Terracaulis silvestris 0127_4.</title>
        <authorList>
            <person name="Vieira S."/>
            <person name="Riedel T."/>
            <person name="Sproer C."/>
            <person name="Pascual J."/>
            <person name="Boedeker C."/>
            <person name="Overmann J."/>
        </authorList>
    </citation>
    <scope>NUCLEOTIDE SEQUENCE [LARGE SCALE GENOMIC DNA]</scope>
    <source>
        <strain evidence="3">0127_4</strain>
    </source>
</reference>
<dbReference type="AlphaFoldDB" id="A0A6I6MXA6"/>
<keyword evidence="2" id="KW-0966">Cell projection</keyword>
<dbReference type="InterPro" id="IPR019704">
    <property type="entry name" value="Flagellar_assmbl_FliX_class2"/>
</dbReference>
<keyword evidence="2" id="KW-0969">Cilium</keyword>
<dbReference type="Proteomes" id="UP000431269">
    <property type="component" value="Chromosome"/>
</dbReference>
<accession>A0A6I6MXA6</accession>
<dbReference type="Pfam" id="PF10768">
    <property type="entry name" value="FliX"/>
    <property type="match status" value="1"/>
</dbReference>
<name>A0A6I6MXA6_9CAUL</name>
<sequence length="142" mass="14659">MSRFMKIESGRPVGAASTTKKAGQSAAPGFTVAAEAPAKTTAATSVGGVTALDAILALQTDEPPAQRRARQTKRGRDALDALEKLERGLVMGSAPGALKVELESLQHGGELTGEAGLDAVLLEIDIRLAVEVAKLERGLTRG</sequence>
<keyword evidence="3" id="KW-1185">Reference proteome</keyword>
<evidence type="ECO:0000313" key="2">
    <source>
        <dbReference type="EMBL" id="QGZ95823.1"/>
    </source>
</evidence>
<dbReference type="KEGG" id="tsv:DSM104635_02675"/>
<evidence type="ECO:0000256" key="1">
    <source>
        <dbReference type="SAM" id="MobiDB-lite"/>
    </source>
</evidence>
<evidence type="ECO:0000313" key="3">
    <source>
        <dbReference type="Proteomes" id="UP000431269"/>
    </source>
</evidence>
<protein>
    <submittedName>
        <fullName evidence="2">Flagellar assembly protein FliX</fullName>
    </submittedName>
</protein>
<dbReference type="EMBL" id="CP047045">
    <property type="protein sequence ID" value="QGZ95823.1"/>
    <property type="molecule type" value="Genomic_DNA"/>
</dbReference>
<keyword evidence="2" id="KW-0282">Flagellum</keyword>
<organism evidence="2 3">
    <name type="scientific">Terricaulis silvestris</name>
    <dbReference type="NCBI Taxonomy" id="2686094"/>
    <lineage>
        <taxon>Bacteria</taxon>
        <taxon>Pseudomonadati</taxon>
        <taxon>Pseudomonadota</taxon>
        <taxon>Alphaproteobacteria</taxon>
        <taxon>Caulobacterales</taxon>
        <taxon>Caulobacteraceae</taxon>
        <taxon>Terricaulis</taxon>
    </lineage>
</organism>
<dbReference type="RefSeq" id="WP_158766653.1">
    <property type="nucleotide sequence ID" value="NZ_CP047045.1"/>
</dbReference>
<dbReference type="GO" id="GO:0044781">
    <property type="term" value="P:bacterial-type flagellum organization"/>
    <property type="evidence" value="ECO:0007669"/>
    <property type="project" value="InterPro"/>
</dbReference>
<proteinExistence type="predicted"/>
<gene>
    <name evidence="2" type="primary">fliX</name>
    <name evidence="2" type="ORF">DSM104635_02675</name>
</gene>
<feature type="region of interest" description="Disordered" evidence="1">
    <location>
        <begin position="1"/>
        <end position="26"/>
    </location>
</feature>